<keyword evidence="4" id="KW-0560">Oxidoreductase</keyword>
<comment type="subunit">
    <text evidence="2">Homotetramer.</text>
</comment>
<dbReference type="Proteomes" id="UP000000594">
    <property type="component" value="Chromosome"/>
</dbReference>
<evidence type="ECO:0000313" key="6">
    <source>
        <dbReference type="Proteomes" id="UP000000594"/>
    </source>
</evidence>
<comment type="similarity">
    <text evidence="1">Belongs to the short-chain dehydrogenases/reductases (SDR) family.</text>
</comment>
<dbReference type="GO" id="GO:0016491">
    <property type="term" value="F:oxidoreductase activity"/>
    <property type="evidence" value="ECO:0007669"/>
    <property type="project" value="UniProtKB-KW"/>
</dbReference>
<evidence type="ECO:0000256" key="1">
    <source>
        <dbReference type="ARBA" id="ARBA00006484"/>
    </source>
</evidence>
<accession>Q81NI8</accession>
<accession>Q6KQU4</accession>
<accession>A0A0F7RC15</accession>
<dbReference type="FunFam" id="3.40.50.720:FF:000374">
    <property type="entry name" value="3-oxoacyl-(Acyl-carrier-protein) reductase"/>
    <property type="match status" value="1"/>
</dbReference>
<dbReference type="PANTHER" id="PTHR43639:SF1">
    <property type="entry name" value="SHORT-CHAIN DEHYDROGENASE_REDUCTASE FAMILY PROTEIN"/>
    <property type="match status" value="1"/>
</dbReference>
<accession>E9R1J6</accession>
<dbReference type="EMBL" id="AE017334">
    <property type="protein sequence ID" value="AAT32320.2"/>
    <property type="molecule type" value="Genomic_DNA"/>
</dbReference>
<dbReference type="NCBIfam" id="NF009387">
    <property type="entry name" value="PRK12746.1"/>
    <property type="match status" value="1"/>
</dbReference>
<accession>Q6HWQ2</accession>
<keyword evidence="3" id="KW-0521">NADP</keyword>
<dbReference type="SUPFAM" id="SSF51735">
    <property type="entry name" value="NAD(P)-binding Rossmann-fold domains"/>
    <property type="match status" value="1"/>
</dbReference>
<dbReference type="KEGG" id="bar:GBAA_3204"/>
<dbReference type="InterPro" id="IPR002347">
    <property type="entry name" value="SDR_fam"/>
</dbReference>
<name>A0A0F7RC15_BACAN</name>
<reference evidence="5 6" key="1">
    <citation type="journal article" date="2009" name="J. Bacteriol.">
        <title>The complete genome sequence of Bacillus anthracis Ames 'Ancestor'.</title>
        <authorList>
            <person name="Ravel J."/>
            <person name="Jiang L."/>
            <person name="Stanley S.T."/>
            <person name="Wilson M.R."/>
            <person name="Decker R.S."/>
            <person name="Read T.D."/>
            <person name="Worsham P."/>
            <person name="Keim P.S."/>
            <person name="Salzberg S.L."/>
            <person name="Fraser-Liggett C.M."/>
            <person name="Rasko D.A."/>
        </authorList>
    </citation>
    <scope>NUCLEOTIDE SEQUENCE [LARGE SCALE GENOMIC DNA]</scope>
    <source>
        <strain evidence="6">Ames ancestor</strain>
    </source>
</reference>
<protein>
    <submittedName>
        <fullName evidence="5">Oxidoreductase, short-chain dehydrogenase/reductase family</fullName>
    </submittedName>
</protein>
<dbReference type="Pfam" id="PF13561">
    <property type="entry name" value="adh_short_C2"/>
    <property type="match status" value="1"/>
</dbReference>
<evidence type="ECO:0000256" key="2">
    <source>
        <dbReference type="ARBA" id="ARBA00011881"/>
    </source>
</evidence>
<dbReference type="PRINTS" id="PR00081">
    <property type="entry name" value="GDHRDH"/>
</dbReference>
<dbReference type="InterPro" id="IPR036291">
    <property type="entry name" value="NAD(P)-bd_dom_sf"/>
</dbReference>
<keyword evidence="6" id="KW-1185">Reference proteome</keyword>
<dbReference type="PRINTS" id="PR00080">
    <property type="entry name" value="SDRFAMILY"/>
</dbReference>
<sequence length="257" mass="27604">MEKMKNLDGKVALVTGASRGIGRAIAMRLANDGALVAIHYGRNKQAADETIREIESNEGKAFLIEADLNSIDGVKKLVEQLKNELQIRVGTSEIDILVNNAGIGTQGTIENTTEEIFDEIMAVNIKAPFFLIQQTLPLLRAEGRVINISSAEVRLGFTGSIAYGLSKGALNTMTLPLAKHLGERGITVNTIMPGYTKTDINAKLLDDPEIRNFAANSSVFGRIGQVEDIADAVAFLAASDSRWVTGQIIDVSGGFCL</sequence>
<evidence type="ECO:0000256" key="3">
    <source>
        <dbReference type="ARBA" id="ARBA00022857"/>
    </source>
</evidence>
<evidence type="ECO:0000313" key="5">
    <source>
        <dbReference type="EMBL" id="AAT32320.2"/>
    </source>
</evidence>
<evidence type="ECO:0000256" key="4">
    <source>
        <dbReference type="ARBA" id="ARBA00023002"/>
    </source>
</evidence>
<proteinExistence type="inferred from homology"/>
<dbReference type="AlphaFoldDB" id="A0A0F7RC15"/>
<dbReference type="PATRIC" id="fig|1392.237.peg.3390"/>
<dbReference type="PANTHER" id="PTHR43639">
    <property type="entry name" value="OXIDOREDUCTASE, SHORT-CHAIN DEHYDROGENASE/REDUCTASE FAMILY (AFU_ORTHOLOGUE AFUA_5G02870)"/>
    <property type="match status" value="1"/>
</dbReference>
<dbReference type="Gene3D" id="3.40.50.720">
    <property type="entry name" value="NAD(P)-binding Rossmann-like Domain"/>
    <property type="match status" value="1"/>
</dbReference>
<organism evidence="5 6">
    <name type="scientific">Bacillus anthracis</name>
    <name type="common">anthrax bacterium</name>
    <dbReference type="NCBI Taxonomy" id="1392"/>
    <lineage>
        <taxon>Bacteria</taxon>
        <taxon>Bacillati</taxon>
        <taxon>Bacillota</taxon>
        <taxon>Bacilli</taxon>
        <taxon>Bacillales</taxon>
        <taxon>Bacillaceae</taxon>
        <taxon>Bacillus</taxon>
        <taxon>Bacillus cereus group</taxon>
    </lineage>
</organism>
<gene>
    <name evidence="5" type="ordered locus">GBAA_3204</name>
</gene>
<accession>E9R1J5</accession>